<keyword evidence="14" id="KW-1185">Reference proteome</keyword>
<dbReference type="Pfam" id="PF10431">
    <property type="entry name" value="ClpB_D2-small"/>
    <property type="match status" value="1"/>
</dbReference>
<evidence type="ECO:0000256" key="9">
    <source>
        <dbReference type="PROSITE-ProRule" id="PRU01251"/>
    </source>
</evidence>
<gene>
    <name evidence="11" type="primary">clpB</name>
    <name evidence="13" type="ORF">DHOM_11045</name>
</gene>
<comment type="subcellular location">
    <subcellularLocation>
        <location evidence="11">Cytoplasm</location>
    </subcellularLocation>
</comment>
<comment type="subunit">
    <text evidence="11">Homohexamer; The oligomerization is ATP-dependent.</text>
</comment>
<comment type="similarity">
    <text evidence="1 10">Belongs to the ClpA/ClpB family.</text>
</comment>
<dbReference type="RefSeq" id="WP_034372726.1">
    <property type="nucleotide sequence ID" value="NZ_KN323183.1"/>
</dbReference>
<dbReference type="SUPFAM" id="SSF52540">
    <property type="entry name" value="P-loop containing nucleoside triphosphate hydrolases"/>
    <property type="match status" value="2"/>
</dbReference>
<dbReference type="EMBL" id="JDRS01000027">
    <property type="protein sequence ID" value="KDS92424.1"/>
    <property type="molecule type" value="Genomic_DNA"/>
</dbReference>
<comment type="subunit">
    <text evidence="8">Homohexamer. The oligomerization is ATP-dependent.</text>
</comment>
<dbReference type="InterPro" id="IPR050130">
    <property type="entry name" value="ClpA_ClpB"/>
</dbReference>
<dbReference type="PROSITE" id="PS00870">
    <property type="entry name" value="CLPAB_1"/>
    <property type="match status" value="1"/>
</dbReference>
<dbReference type="InterPro" id="IPR003959">
    <property type="entry name" value="ATPase_AAA_core"/>
</dbReference>
<keyword evidence="6" id="KW-0175">Coiled coil</keyword>
<comment type="function">
    <text evidence="11">Part of a stress-induced multi-chaperone system, it is involved in the recovery of the cell from heat-induced damage, in cooperation with DnaK, DnaJ and GrpE.</text>
</comment>
<evidence type="ECO:0000313" key="14">
    <source>
        <dbReference type="Proteomes" id="UP000030182"/>
    </source>
</evidence>
<accession>A0ABR4SGX3</accession>
<evidence type="ECO:0000313" key="13">
    <source>
        <dbReference type="EMBL" id="KDS92424.1"/>
    </source>
</evidence>
<dbReference type="PRINTS" id="PR00300">
    <property type="entry name" value="CLPPROTEASEA"/>
</dbReference>
<dbReference type="InterPro" id="IPR019489">
    <property type="entry name" value="Clp_ATPase_C"/>
</dbReference>
<keyword evidence="7 10" id="KW-0143">Chaperone</keyword>
<dbReference type="Pfam" id="PF00004">
    <property type="entry name" value="AAA"/>
    <property type="match status" value="1"/>
</dbReference>
<dbReference type="NCBIfam" id="TIGR03346">
    <property type="entry name" value="chaperone_ClpB"/>
    <property type="match status" value="1"/>
</dbReference>
<evidence type="ECO:0000256" key="7">
    <source>
        <dbReference type="ARBA" id="ARBA00023186"/>
    </source>
</evidence>
<dbReference type="CDD" id="cd19499">
    <property type="entry name" value="RecA-like_ClpB_Hsp104-like"/>
    <property type="match status" value="1"/>
</dbReference>
<feature type="domain" description="Clp R" evidence="12">
    <location>
        <begin position="1"/>
        <end position="150"/>
    </location>
</feature>
<dbReference type="InterPro" id="IPR004176">
    <property type="entry name" value="Clp_R_N"/>
</dbReference>
<evidence type="ECO:0000256" key="8">
    <source>
        <dbReference type="ARBA" id="ARBA00026057"/>
    </source>
</evidence>
<dbReference type="PROSITE" id="PS00871">
    <property type="entry name" value="CLPAB_2"/>
    <property type="match status" value="1"/>
</dbReference>
<dbReference type="Pfam" id="PF17871">
    <property type="entry name" value="AAA_lid_9"/>
    <property type="match status" value="1"/>
</dbReference>
<evidence type="ECO:0000256" key="1">
    <source>
        <dbReference type="ARBA" id="ARBA00008675"/>
    </source>
</evidence>
<protein>
    <recommendedName>
        <fullName evidence="11">Chaperone protein ClpB</fullName>
    </recommendedName>
</protein>
<dbReference type="InterPro" id="IPR018368">
    <property type="entry name" value="ClpA/B_CS1"/>
</dbReference>
<evidence type="ECO:0000256" key="5">
    <source>
        <dbReference type="ARBA" id="ARBA00023016"/>
    </source>
</evidence>
<dbReference type="Proteomes" id="UP000030182">
    <property type="component" value="Unassembled WGS sequence"/>
</dbReference>
<proteinExistence type="inferred from homology"/>
<keyword evidence="5 11" id="KW-0346">Stress response</keyword>
<dbReference type="Pfam" id="PF07724">
    <property type="entry name" value="AAA_2"/>
    <property type="match status" value="1"/>
</dbReference>
<dbReference type="Gene3D" id="3.40.50.300">
    <property type="entry name" value="P-loop containing nucleotide triphosphate hydrolases"/>
    <property type="match status" value="3"/>
</dbReference>
<dbReference type="PANTHER" id="PTHR11638">
    <property type="entry name" value="ATP-DEPENDENT CLP PROTEASE"/>
    <property type="match status" value="1"/>
</dbReference>
<dbReference type="SMART" id="SM00382">
    <property type="entry name" value="AAA"/>
    <property type="match status" value="2"/>
</dbReference>
<dbReference type="SUPFAM" id="SSF81923">
    <property type="entry name" value="Double Clp-N motif"/>
    <property type="match status" value="1"/>
</dbReference>
<dbReference type="PANTHER" id="PTHR11638:SF18">
    <property type="entry name" value="HEAT SHOCK PROTEIN 104"/>
    <property type="match status" value="1"/>
</dbReference>
<evidence type="ECO:0000256" key="6">
    <source>
        <dbReference type="ARBA" id="ARBA00023054"/>
    </source>
</evidence>
<reference evidence="13 14" key="1">
    <citation type="submission" date="2014-01" db="EMBL/GenBank/DDBJ databases">
        <title>Draft genome sequence of the multidrug-resistant clinical isolate Dermabacter hominis 1368.</title>
        <authorList>
            <person name="Albersmeier A."/>
            <person name="Bomholt C."/>
            <person name="Glaub A."/>
            <person name="Ruckert C."/>
            <person name="Soriano F."/>
            <person name="Fernandez-Natal I."/>
            <person name="Tauch A."/>
        </authorList>
    </citation>
    <scope>NUCLEOTIDE SEQUENCE [LARGE SCALE GENOMIC DNA]</scope>
    <source>
        <strain evidence="13 14">1368</strain>
    </source>
</reference>
<dbReference type="InterPro" id="IPR027417">
    <property type="entry name" value="P-loop_NTPase"/>
</dbReference>
<dbReference type="InterPro" id="IPR041546">
    <property type="entry name" value="ClpA/ClpB_AAA_lid"/>
</dbReference>
<evidence type="ECO:0000256" key="3">
    <source>
        <dbReference type="ARBA" id="ARBA00022741"/>
    </source>
</evidence>
<dbReference type="PROSITE" id="PS51903">
    <property type="entry name" value="CLP_R"/>
    <property type="match status" value="1"/>
</dbReference>
<dbReference type="Gene3D" id="1.10.1780.10">
    <property type="entry name" value="Clp, N-terminal domain"/>
    <property type="match status" value="1"/>
</dbReference>
<dbReference type="Pfam" id="PF02861">
    <property type="entry name" value="Clp_N"/>
    <property type="match status" value="1"/>
</dbReference>
<evidence type="ECO:0000259" key="12">
    <source>
        <dbReference type="PROSITE" id="PS51903"/>
    </source>
</evidence>
<sequence>MQFSFTQRSREAVEAATRSAETLRNTNVTGLHLLAALLEQEDSIATAVLTDTGVHIGALKERINQEIQRLPRLTGSADQKPVFQGDGYDALEAAGKEAGAGMGQGAEGYISTEHLLYGIAKAAKTPGDILKDFGATPKAIRASIAKLTKGTSMNKENPEGSFKSLEKFGVDLTARAREGKLDPVIGRDSEIRRVVQVLSRRTKNNPVLIGEPGVGKTAVVEGLAQRIVEGDVPESLRGKTLVSLDLSSMVAGSKYRGDFEERLKSVLDEIRDSNGNVITFIDELHTVVGAGGAGEGSMDAGNMLKPMLARGELRMVGATTLDEYRERIEKDPALERRFQQVFVGEPSVEDTITILRGLKDKYEAHHKVTISDSALVAAASLSDRYINNRQLPDKAIDLIDEAASRLRMELDSSPVELDVLRRQVDRLKMEELALKGSDDPGSLAQLASVREHLAARTEEMNELSARWEREKSGLNEVGELKAKLEDLRMQADRAQREGDLSQASKILYGDIPELKKKLVELEHGEGTESRAIDEEQKPLVADKVGPDDIAGVVSSWTGIPAGRLLRSETQKLLDMEDIIGKRLIGQRRAVAEVSDAVRRSRAGIADPNRPTGSFLFLGPTGVGKTELAKSLAEFLFDDERAMVRIDMSEYGEKHSVSRLVGAPPGYVGYEEGGQLTEQVRRRPYTVILLDEIEKAHPDVFDILLQVLDDGRLTDGQGRTVDFRNTIVILTSNLGAHFLQDESLDDSAKREAVMSAVRAAFKPEFVNRLDDIVMFDSLSREELRRIVGLQVASLAARLKDRRITLEVSDAAEDLLAERGFDPAYGARPLKRLVQKEIGDALARLILTGEVTDDQKVTVDVEHEEGAPARLVLH</sequence>
<evidence type="ECO:0000256" key="4">
    <source>
        <dbReference type="ARBA" id="ARBA00022840"/>
    </source>
</evidence>
<dbReference type="InterPro" id="IPR036628">
    <property type="entry name" value="Clp_N_dom_sf"/>
</dbReference>
<evidence type="ECO:0000256" key="10">
    <source>
        <dbReference type="RuleBase" id="RU004432"/>
    </source>
</evidence>
<keyword evidence="4 10" id="KW-0067">ATP-binding</keyword>
<dbReference type="CDD" id="cd00009">
    <property type="entry name" value="AAA"/>
    <property type="match status" value="1"/>
</dbReference>
<name>A0ABR4SGX3_9MICO</name>
<dbReference type="InterPro" id="IPR003593">
    <property type="entry name" value="AAA+_ATPase"/>
</dbReference>
<dbReference type="SMART" id="SM01086">
    <property type="entry name" value="ClpB_D2-small"/>
    <property type="match status" value="1"/>
</dbReference>
<keyword evidence="2 9" id="KW-0677">Repeat</keyword>
<evidence type="ECO:0000256" key="11">
    <source>
        <dbReference type="RuleBase" id="RU362034"/>
    </source>
</evidence>
<keyword evidence="3 10" id="KW-0547">Nucleotide-binding</keyword>
<organism evidence="13 14">
    <name type="scientific">Dermabacter hominis 1368</name>
    <dbReference type="NCBI Taxonomy" id="1450519"/>
    <lineage>
        <taxon>Bacteria</taxon>
        <taxon>Bacillati</taxon>
        <taxon>Actinomycetota</taxon>
        <taxon>Actinomycetes</taxon>
        <taxon>Micrococcales</taxon>
        <taxon>Dermabacteraceae</taxon>
        <taxon>Dermabacter</taxon>
    </lineage>
</organism>
<dbReference type="InterPro" id="IPR017730">
    <property type="entry name" value="Chaperonin_ClpB"/>
</dbReference>
<evidence type="ECO:0000256" key="2">
    <source>
        <dbReference type="ARBA" id="ARBA00022737"/>
    </source>
</evidence>
<comment type="caution">
    <text evidence="13">The sequence shown here is derived from an EMBL/GenBank/DDBJ whole genome shotgun (WGS) entry which is preliminary data.</text>
</comment>
<dbReference type="Gene3D" id="1.10.8.60">
    <property type="match status" value="1"/>
</dbReference>
<dbReference type="InterPro" id="IPR028299">
    <property type="entry name" value="ClpA/B_CS2"/>
</dbReference>
<dbReference type="InterPro" id="IPR001270">
    <property type="entry name" value="ClpA/B"/>
</dbReference>
<keyword evidence="11" id="KW-0963">Cytoplasm</keyword>